<evidence type="ECO:0000259" key="7">
    <source>
        <dbReference type="PROSITE" id="PS51764"/>
    </source>
</evidence>
<dbReference type="EMBL" id="CP048286">
    <property type="protein sequence ID" value="QHW33095.1"/>
    <property type="molecule type" value="Genomic_DNA"/>
</dbReference>
<feature type="chain" id="PRO_5038777311" description="Glycosyl hydrolase" evidence="5">
    <location>
        <begin position="30"/>
        <end position="844"/>
    </location>
</feature>
<organism evidence="8 9">
    <name type="scientific">Paenibacillus rhizovicinus</name>
    <dbReference type="NCBI Taxonomy" id="2704463"/>
    <lineage>
        <taxon>Bacteria</taxon>
        <taxon>Bacillati</taxon>
        <taxon>Bacillota</taxon>
        <taxon>Bacilli</taxon>
        <taxon>Bacillales</taxon>
        <taxon>Paenibacillaceae</taxon>
        <taxon>Paenibacillus</taxon>
    </lineage>
</organism>
<dbReference type="Pfam" id="PF00041">
    <property type="entry name" value="fn3"/>
    <property type="match status" value="1"/>
</dbReference>
<feature type="domain" description="Fibronectin type-III" evidence="6">
    <location>
        <begin position="497"/>
        <end position="582"/>
    </location>
</feature>
<feature type="active site" description="Proton donor" evidence="4">
    <location>
        <position position="200"/>
    </location>
</feature>
<dbReference type="Pfam" id="PF02156">
    <property type="entry name" value="Glyco_hydro_26"/>
    <property type="match status" value="1"/>
</dbReference>
<dbReference type="PANTHER" id="PTHR40079:SF4">
    <property type="entry name" value="GH26 DOMAIN-CONTAINING PROTEIN-RELATED"/>
    <property type="match status" value="1"/>
</dbReference>
<comment type="similarity">
    <text evidence="1 4">Belongs to the glycosyl hydrolase 26 family.</text>
</comment>
<dbReference type="RefSeq" id="WP_162643069.1">
    <property type="nucleotide sequence ID" value="NZ_CP048286.1"/>
</dbReference>
<dbReference type="GO" id="GO:0006080">
    <property type="term" value="P:substituted mannan metabolic process"/>
    <property type="evidence" value="ECO:0007669"/>
    <property type="project" value="InterPro"/>
</dbReference>
<protein>
    <recommendedName>
        <fullName evidence="10">Glycosyl hydrolase</fullName>
    </recommendedName>
</protein>
<dbReference type="PROSITE" id="PS51764">
    <property type="entry name" value="GH26"/>
    <property type="match status" value="1"/>
</dbReference>
<evidence type="ECO:0000256" key="4">
    <source>
        <dbReference type="PROSITE-ProRule" id="PRU01100"/>
    </source>
</evidence>
<sequence length="844" mass="90568">MMIPRVPKWLKKMLHVIMITAIALPFLYAASSEKAAAASAPINPDASQAAKDLLAYLYSIEGTNILSGQHNFLEAPDYWTNQVYAITGKYPAVHGYELGAISGQTEAQLDDQRQAVVDSAIDWHENGGIVTMMYHANKPGTGYCWAECVQAGTSETEFNQIVTPGTTQYNQLIANIDLVASYLEQLRDAGVPVLWRPFHEMNGGWFWWGQQPNYDKLWDIMYDRFTNYHGLNNLIWVWNANTPNIPWGAPYSNYFPGINKVDVLAVDVYNNDYQQSYYDDLQTLSQGKIISIGESGQHPSPTTLAGTQTKYRWFMTWGEFLTNGNTNTQTQDLYSDSRVLTLDEVNIVPGSGGIGGGGAGTIDDSVTGTGLNQFEYVGTWTATSGSGTKYNGGDHYSLTTNNYYQVDFNGTGIKLYGSKDAHHGIAAVSIDGGTEVDVDFYAASRADNALLWTSPTLPAGNHSVKVRVKGTKNASSTGYVVTADRVVIDSDTVSPTAPTGLTSPSQTQTSVNLSWSASTDNVGVTGYDVYQGSSLAGSTTSTSTSVTGLTAGTAYSFSVKAKDAAGNVSGASSALNVSTAAAGTETTVNDATTGTGLNQFEYAGTWNTSTGPGTYNGDDHYSLTTNSYYQVDFNGKQIKLYGSKDAHHGVAAVSIDGGTEADVDFYAASRVDNALLWTSPVLAGGNHTLKVRVKGTKNAASSGYVVTADRVVIVAESVVMTDDRDSAIVYGGSWTEDNWTGDFADTEKYSKTTNDYAQFTFTGNRIQLIGYRQHNLGNAAVYIDGALDATVDLYTEGTGPQQSVLYEKSGLGSGTHTIKLVVTGTKNAASSDCYVVLDAFKVIN</sequence>
<keyword evidence="3 4" id="KW-0326">Glycosidase</keyword>
<dbReference type="Gene3D" id="2.60.40.10">
    <property type="entry name" value="Immunoglobulins"/>
    <property type="match status" value="1"/>
</dbReference>
<dbReference type="PRINTS" id="PR00739">
    <property type="entry name" value="GLHYDRLASE26"/>
</dbReference>
<dbReference type="GO" id="GO:0016985">
    <property type="term" value="F:mannan endo-1,4-beta-mannosidase activity"/>
    <property type="evidence" value="ECO:0007669"/>
    <property type="project" value="InterPro"/>
</dbReference>
<dbReference type="SUPFAM" id="SSF49265">
    <property type="entry name" value="Fibronectin type III"/>
    <property type="match status" value="1"/>
</dbReference>
<dbReference type="AlphaFoldDB" id="A0A6C0P3S1"/>
<reference evidence="8 9" key="1">
    <citation type="submission" date="2020-02" db="EMBL/GenBank/DDBJ databases">
        <title>Paenibacillus sp. nov., isolated from rhizosphere soil of tomato.</title>
        <authorList>
            <person name="Weon H.-Y."/>
            <person name="Lee S.A."/>
        </authorList>
    </citation>
    <scope>NUCLEOTIDE SEQUENCE [LARGE SCALE GENOMIC DNA]</scope>
    <source>
        <strain evidence="8 9">14171R-81</strain>
    </source>
</reference>
<name>A0A6C0P3S1_9BACL</name>
<dbReference type="InterPro" id="IPR013783">
    <property type="entry name" value="Ig-like_fold"/>
</dbReference>
<evidence type="ECO:0000256" key="3">
    <source>
        <dbReference type="ARBA" id="ARBA00023295"/>
    </source>
</evidence>
<dbReference type="KEGG" id="prz:GZH47_21340"/>
<dbReference type="SMART" id="SM00060">
    <property type="entry name" value="FN3"/>
    <property type="match status" value="1"/>
</dbReference>
<proteinExistence type="inferred from homology"/>
<dbReference type="Proteomes" id="UP000479114">
    <property type="component" value="Chromosome"/>
</dbReference>
<keyword evidence="2 4" id="KW-0378">Hydrolase</keyword>
<dbReference type="InterPro" id="IPR036116">
    <property type="entry name" value="FN3_sf"/>
</dbReference>
<dbReference type="Gene3D" id="2.60.120.260">
    <property type="entry name" value="Galactose-binding domain-like"/>
    <property type="match status" value="3"/>
</dbReference>
<dbReference type="InterPro" id="IPR003961">
    <property type="entry name" value="FN3_dom"/>
</dbReference>
<gene>
    <name evidence="8" type="ORF">GZH47_21340</name>
</gene>
<dbReference type="PANTHER" id="PTHR40079">
    <property type="entry name" value="MANNAN ENDO-1,4-BETA-MANNOSIDASE E-RELATED"/>
    <property type="match status" value="1"/>
</dbReference>
<dbReference type="InterPro" id="IPR022790">
    <property type="entry name" value="GH26_dom"/>
</dbReference>
<keyword evidence="9" id="KW-1185">Reference proteome</keyword>
<evidence type="ECO:0000256" key="2">
    <source>
        <dbReference type="ARBA" id="ARBA00022801"/>
    </source>
</evidence>
<dbReference type="InterPro" id="IPR000805">
    <property type="entry name" value="Glyco_hydro_26"/>
</dbReference>
<dbReference type="Gene3D" id="3.20.20.80">
    <property type="entry name" value="Glycosidases"/>
    <property type="match status" value="1"/>
</dbReference>
<evidence type="ECO:0000313" key="9">
    <source>
        <dbReference type="Proteomes" id="UP000479114"/>
    </source>
</evidence>
<accession>A0A6C0P3S1</accession>
<dbReference type="CDD" id="cd00063">
    <property type="entry name" value="FN3"/>
    <property type="match status" value="1"/>
</dbReference>
<evidence type="ECO:0000313" key="8">
    <source>
        <dbReference type="EMBL" id="QHW33095.1"/>
    </source>
</evidence>
<feature type="active site" description="Nucleophile" evidence="4">
    <location>
        <position position="294"/>
    </location>
</feature>
<evidence type="ECO:0000259" key="6">
    <source>
        <dbReference type="PROSITE" id="PS50853"/>
    </source>
</evidence>
<feature type="signal peptide" evidence="5">
    <location>
        <begin position="1"/>
        <end position="29"/>
    </location>
</feature>
<dbReference type="InterPro" id="IPR017853">
    <property type="entry name" value="GH"/>
</dbReference>
<evidence type="ECO:0000256" key="5">
    <source>
        <dbReference type="SAM" id="SignalP"/>
    </source>
</evidence>
<evidence type="ECO:0000256" key="1">
    <source>
        <dbReference type="ARBA" id="ARBA00007754"/>
    </source>
</evidence>
<evidence type="ECO:0008006" key="10">
    <source>
        <dbReference type="Google" id="ProtNLM"/>
    </source>
</evidence>
<dbReference type="PROSITE" id="PS50853">
    <property type="entry name" value="FN3"/>
    <property type="match status" value="1"/>
</dbReference>
<feature type="domain" description="GH26" evidence="7">
    <location>
        <begin position="48"/>
        <end position="343"/>
    </location>
</feature>
<keyword evidence="5" id="KW-0732">Signal</keyword>
<dbReference type="SUPFAM" id="SSF51445">
    <property type="entry name" value="(Trans)glycosidases"/>
    <property type="match status" value="1"/>
</dbReference>